<sequence length="272" mass="30602">MIELEWKQLTKSLVIWIILFTLIIWGFSAIYPQMHSAAFAQLVNGKVDSLSPTLLKTFNIEGSGIASFTNSLGFFAYYFQYLFLAACCFVLLSSTQELIKEETEGTIEFLYALPLTRKAIFLKKAGFILITSGLFWLVTFLNAIAATLFFKSSSDQTELIVKRLSSLFGQELLVLWLLIGLGFFLSSWLASSRQSIGVSLGIVFGIYLLGILSVLSQSFSWLENWAFIHRTVPSKLLTTPLSITYAVVLFGVGIFFFSLGYIRYEKKDLTNK</sequence>
<proteinExistence type="predicted"/>
<dbReference type="EMBL" id="ASWO01000007">
    <property type="protein sequence ID" value="EOT83069.1"/>
    <property type="molecule type" value="Genomic_DNA"/>
</dbReference>
<comment type="caution">
    <text evidence="2">The sequence shown here is derived from an EMBL/GenBank/DDBJ whole genome shotgun (WGS) entry which is preliminary data.</text>
</comment>
<reference evidence="2 3" key="1">
    <citation type="submission" date="2013-03" db="EMBL/GenBank/DDBJ databases">
        <title>The Genome Sequence of Enterococcus sulfureus ATCC_49903 (PacBio/Illumina hybrid assembly).</title>
        <authorList>
            <consortium name="The Broad Institute Genomics Platform"/>
            <consortium name="The Broad Institute Genome Sequencing Center for Infectious Disease"/>
            <person name="Earl A."/>
            <person name="Russ C."/>
            <person name="Gilmore M."/>
            <person name="Surin D."/>
            <person name="Walker B."/>
            <person name="Young S."/>
            <person name="Zeng Q."/>
            <person name="Gargeya S."/>
            <person name="Fitzgerald M."/>
            <person name="Haas B."/>
            <person name="Abouelleil A."/>
            <person name="Allen A.W."/>
            <person name="Alvarado L."/>
            <person name="Arachchi H.M."/>
            <person name="Berlin A.M."/>
            <person name="Chapman S.B."/>
            <person name="Gainer-Dewar J."/>
            <person name="Goldberg J."/>
            <person name="Griggs A."/>
            <person name="Gujja S."/>
            <person name="Hansen M."/>
            <person name="Howarth C."/>
            <person name="Imamovic A."/>
            <person name="Ireland A."/>
            <person name="Larimer J."/>
            <person name="McCowan C."/>
            <person name="Murphy C."/>
            <person name="Pearson M."/>
            <person name="Poon T.W."/>
            <person name="Priest M."/>
            <person name="Roberts A."/>
            <person name="Saif S."/>
            <person name="Shea T."/>
            <person name="Sisk P."/>
            <person name="Sykes S."/>
            <person name="Wortman J."/>
            <person name="Nusbaum C."/>
            <person name="Birren B."/>
        </authorList>
    </citation>
    <scope>NUCLEOTIDE SEQUENCE [LARGE SCALE GENOMIC DNA]</scope>
    <source>
        <strain evidence="2 3">ATCC 49903</strain>
    </source>
</reference>
<dbReference type="OrthoDB" id="9800309at2"/>
<evidence type="ECO:0000313" key="2">
    <source>
        <dbReference type="EMBL" id="EOT83069.1"/>
    </source>
</evidence>
<keyword evidence="1" id="KW-1133">Transmembrane helix</keyword>
<dbReference type="Proteomes" id="UP000015961">
    <property type="component" value="Unassembled WGS sequence"/>
</dbReference>
<dbReference type="PANTHER" id="PTHR37305:SF1">
    <property type="entry name" value="MEMBRANE PROTEIN"/>
    <property type="match status" value="1"/>
</dbReference>
<organism evidence="2 3">
    <name type="scientific">Enterococcus sulfureus ATCC 49903</name>
    <dbReference type="NCBI Taxonomy" id="1140003"/>
    <lineage>
        <taxon>Bacteria</taxon>
        <taxon>Bacillati</taxon>
        <taxon>Bacillota</taxon>
        <taxon>Bacilli</taxon>
        <taxon>Lactobacillales</taxon>
        <taxon>Enterococcaceae</taxon>
        <taxon>Enterococcus</taxon>
    </lineage>
</organism>
<dbReference type="RefSeq" id="WP_016186333.1">
    <property type="nucleotide sequence ID" value="NZ_ASWO01000007.1"/>
</dbReference>
<dbReference type="AlphaFoldDB" id="S0NP92"/>
<dbReference type="GO" id="GO:0140359">
    <property type="term" value="F:ABC-type transporter activity"/>
    <property type="evidence" value="ECO:0007669"/>
    <property type="project" value="InterPro"/>
</dbReference>
<feature type="transmembrane region" description="Helical" evidence="1">
    <location>
        <begin position="202"/>
        <end position="222"/>
    </location>
</feature>
<evidence type="ECO:0000256" key="1">
    <source>
        <dbReference type="SAM" id="Phobius"/>
    </source>
</evidence>
<feature type="transmembrane region" description="Helical" evidence="1">
    <location>
        <begin position="74"/>
        <end position="92"/>
    </location>
</feature>
<feature type="transmembrane region" description="Helical" evidence="1">
    <location>
        <begin position="170"/>
        <end position="190"/>
    </location>
</feature>
<dbReference type="PATRIC" id="fig|1140003.3.peg.1832"/>
<dbReference type="PANTHER" id="PTHR37305">
    <property type="entry name" value="INTEGRAL MEMBRANE PROTEIN-RELATED"/>
    <property type="match status" value="1"/>
</dbReference>
<evidence type="ECO:0008006" key="4">
    <source>
        <dbReference type="Google" id="ProtNLM"/>
    </source>
</evidence>
<keyword evidence="3" id="KW-1185">Reference proteome</keyword>
<dbReference type="STRING" id="1140003.OMY_01901"/>
<accession>S0NP92</accession>
<feature type="transmembrane region" description="Helical" evidence="1">
    <location>
        <begin position="242"/>
        <end position="262"/>
    </location>
</feature>
<feature type="transmembrane region" description="Helical" evidence="1">
    <location>
        <begin position="127"/>
        <end position="150"/>
    </location>
</feature>
<gene>
    <name evidence="2" type="ORF">I573_02182</name>
</gene>
<protein>
    <recommendedName>
        <fullName evidence="4">ABC transporter permease</fullName>
    </recommendedName>
</protein>
<dbReference type="eggNOG" id="COG1277">
    <property type="taxonomic scope" value="Bacteria"/>
</dbReference>
<dbReference type="Pfam" id="PF12679">
    <property type="entry name" value="ABC2_membrane_2"/>
    <property type="match status" value="1"/>
</dbReference>
<feature type="transmembrane region" description="Helical" evidence="1">
    <location>
        <begin position="12"/>
        <end position="31"/>
    </location>
</feature>
<dbReference type="GO" id="GO:0005886">
    <property type="term" value="C:plasma membrane"/>
    <property type="evidence" value="ECO:0007669"/>
    <property type="project" value="UniProtKB-SubCell"/>
</dbReference>
<keyword evidence="1" id="KW-0472">Membrane</keyword>
<keyword evidence="1" id="KW-0812">Transmembrane</keyword>
<evidence type="ECO:0000313" key="3">
    <source>
        <dbReference type="Proteomes" id="UP000015961"/>
    </source>
</evidence>
<name>S0NP92_9ENTE</name>